<dbReference type="Proteomes" id="UP000290289">
    <property type="component" value="Chromosome 2"/>
</dbReference>
<keyword evidence="3" id="KW-1185">Reference proteome</keyword>
<reference evidence="2 3" key="1">
    <citation type="submission" date="2018-10" db="EMBL/GenBank/DDBJ databases">
        <title>A high-quality apple genome assembly.</title>
        <authorList>
            <person name="Hu J."/>
        </authorList>
    </citation>
    <scope>NUCLEOTIDE SEQUENCE [LARGE SCALE GENOMIC DNA]</scope>
    <source>
        <strain evidence="3">cv. HFTH1</strain>
        <tissue evidence="2">Young leaf</tissue>
    </source>
</reference>
<dbReference type="InterPro" id="IPR002156">
    <property type="entry name" value="RNaseH_domain"/>
</dbReference>
<gene>
    <name evidence="2" type="ORF">DVH24_026039</name>
</gene>
<evidence type="ECO:0000259" key="1">
    <source>
        <dbReference type="Pfam" id="PF13456"/>
    </source>
</evidence>
<dbReference type="GO" id="GO:0004523">
    <property type="term" value="F:RNA-DNA hybrid ribonuclease activity"/>
    <property type="evidence" value="ECO:0007669"/>
    <property type="project" value="InterPro"/>
</dbReference>
<proteinExistence type="predicted"/>
<evidence type="ECO:0000313" key="3">
    <source>
        <dbReference type="Proteomes" id="UP000290289"/>
    </source>
</evidence>
<dbReference type="GO" id="GO:0003676">
    <property type="term" value="F:nucleic acid binding"/>
    <property type="evidence" value="ECO:0007669"/>
    <property type="project" value="InterPro"/>
</dbReference>
<dbReference type="AlphaFoldDB" id="A0A498KNM0"/>
<sequence length="102" mass="11905">MIFPILAQIRNLRHRFQSCKWTWIPRQENFVADWVASHFKGGMCPEIWMARPSFRSRSNPIKKWPAMSTLVISQAQDTDSAVIPMVYFATQKTMQCNSKLLT</sequence>
<organism evidence="2 3">
    <name type="scientific">Malus domestica</name>
    <name type="common">Apple</name>
    <name type="synonym">Pyrus malus</name>
    <dbReference type="NCBI Taxonomy" id="3750"/>
    <lineage>
        <taxon>Eukaryota</taxon>
        <taxon>Viridiplantae</taxon>
        <taxon>Streptophyta</taxon>
        <taxon>Embryophyta</taxon>
        <taxon>Tracheophyta</taxon>
        <taxon>Spermatophyta</taxon>
        <taxon>Magnoliopsida</taxon>
        <taxon>eudicotyledons</taxon>
        <taxon>Gunneridae</taxon>
        <taxon>Pentapetalae</taxon>
        <taxon>rosids</taxon>
        <taxon>fabids</taxon>
        <taxon>Rosales</taxon>
        <taxon>Rosaceae</taxon>
        <taxon>Amygdaloideae</taxon>
        <taxon>Maleae</taxon>
        <taxon>Malus</taxon>
    </lineage>
</organism>
<feature type="domain" description="RNase H type-1" evidence="1">
    <location>
        <begin position="4"/>
        <end position="38"/>
    </location>
</feature>
<comment type="caution">
    <text evidence="2">The sequence shown here is derived from an EMBL/GenBank/DDBJ whole genome shotgun (WGS) entry which is preliminary data.</text>
</comment>
<dbReference type="Pfam" id="PF13456">
    <property type="entry name" value="RVT_3"/>
    <property type="match status" value="1"/>
</dbReference>
<protein>
    <recommendedName>
        <fullName evidence="1">RNase H type-1 domain-containing protein</fullName>
    </recommendedName>
</protein>
<accession>A0A498KNM0</accession>
<evidence type="ECO:0000313" key="2">
    <source>
        <dbReference type="EMBL" id="RXI06903.1"/>
    </source>
</evidence>
<name>A0A498KNM0_MALDO</name>
<dbReference type="EMBL" id="RDQH01000328">
    <property type="protein sequence ID" value="RXI06903.1"/>
    <property type="molecule type" value="Genomic_DNA"/>
</dbReference>